<evidence type="ECO:0008006" key="3">
    <source>
        <dbReference type="Google" id="ProtNLM"/>
    </source>
</evidence>
<dbReference type="EMBL" id="JRLY01000005">
    <property type="protein sequence ID" value="KGO93427.1"/>
    <property type="molecule type" value="Genomic_DNA"/>
</dbReference>
<organism evidence="1 2">
    <name type="scientific">Flavobacterium subsaxonicum WB 4.1-42 = DSM 21790</name>
    <dbReference type="NCBI Taxonomy" id="1121898"/>
    <lineage>
        <taxon>Bacteria</taxon>
        <taxon>Pseudomonadati</taxon>
        <taxon>Bacteroidota</taxon>
        <taxon>Flavobacteriia</taxon>
        <taxon>Flavobacteriales</taxon>
        <taxon>Flavobacteriaceae</taxon>
        <taxon>Flavobacterium</taxon>
    </lineage>
</organism>
<sequence>MFNEYWGVKGDFGHDEFYNDADEGVKYNRLTAHAIYNLGRYISLPDATNGYFNVLAHGGLGVGMFKSNSPTIRPSQRDTDAMGDLILGLTPQFWLAENLALHVDAAYTVHFSQHFNYSGEFRTPYGPKAFVGGQFNASIGLTLYLGRNRSDNDWR</sequence>
<protein>
    <recommendedName>
        <fullName evidence="3">Outer membrane protein beta-barrel domain-containing protein</fullName>
    </recommendedName>
</protein>
<reference evidence="1 2" key="1">
    <citation type="submission" date="2013-09" db="EMBL/GenBank/DDBJ databases">
        <authorList>
            <person name="Zeng Z."/>
            <person name="Chen C."/>
        </authorList>
    </citation>
    <scope>NUCLEOTIDE SEQUENCE [LARGE SCALE GENOMIC DNA]</scope>
    <source>
        <strain evidence="1 2">WB 4.1-42</strain>
    </source>
</reference>
<accession>A0A0A2ML91</accession>
<name>A0A0A2ML91_9FLAO</name>
<keyword evidence="2" id="KW-1185">Reference proteome</keyword>
<evidence type="ECO:0000313" key="2">
    <source>
        <dbReference type="Proteomes" id="UP000030111"/>
    </source>
</evidence>
<dbReference type="Proteomes" id="UP000030111">
    <property type="component" value="Unassembled WGS sequence"/>
</dbReference>
<dbReference type="eggNOG" id="COG2885">
    <property type="taxonomic scope" value="Bacteria"/>
</dbReference>
<gene>
    <name evidence="1" type="ORF">Q766_09035</name>
</gene>
<evidence type="ECO:0000313" key="1">
    <source>
        <dbReference type="EMBL" id="KGO93427.1"/>
    </source>
</evidence>
<comment type="caution">
    <text evidence="1">The sequence shown here is derived from an EMBL/GenBank/DDBJ whole genome shotgun (WGS) entry which is preliminary data.</text>
</comment>
<dbReference type="STRING" id="1121898.GCA_000422725_02158"/>
<dbReference type="AlphaFoldDB" id="A0A0A2ML91"/>
<proteinExistence type="predicted"/>